<dbReference type="SUPFAM" id="SSF47090">
    <property type="entry name" value="PGBD-like"/>
    <property type="match status" value="1"/>
</dbReference>
<gene>
    <name evidence="4" type="ORF">F9K91_04855</name>
</gene>
<dbReference type="AlphaFoldDB" id="A0A833CNZ9"/>
<sequence length="414" mass="43629">MPKTPTISLLKHPKIEADEMSDIINALMAGNMAKRSADGIAALATELGCETAVALAIVEVESNGKGYDSAGRVKVLFEKHKFYKNLPAAKRQKAVKAGLARKKWIKPADGGYKDQPNNGAALDLLCRAIKIDEAAALKSASYGLGQVLGENYAVCGWRSVQAFVADMCASEDSHVKAMLGFLKGNGLADSLRDRDFDAVARIYNGTGQVAVYGEKMRIAYAKHAGKAPLIGSPVRASGLRLGSAGYRVEALQKRLNEIGFPVKVDSDFGTGTRRAVLAFQAENGLEVDGVVGPATQAALDTAEAKIPETRQNATMADLRAEGSTIVKGADGSQVVAGITIAGASAGAADKAGLFDDLERLSETVRAVSAPVTSLVELAAGNWWLIAAAAGFSLFWYARNIKKSRLAGYQAGRII</sequence>
<evidence type="ECO:0000259" key="2">
    <source>
        <dbReference type="Pfam" id="PF01471"/>
    </source>
</evidence>
<protein>
    <submittedName>
        <fullName evidence="4">DUF3380 domain-containing protein</fullName>
    </submittedName>
</protein>
<comment type="caution">
    <text evidence="4">The sequence shown here is derived from an EMBL/GenBank/DDBJ whole genome shotgun (WGS) entry which is preliminary data.</text>
</comment>
<dbReference type="Proteomes" id="UP000430843">
    <property type="component" value="Unassembled WGS sequence"/>
</dbReference>
<dbReference type="InterPro" id="IPR036365">
    <property type="entry name" value="PGBD-like_sf"/>
</dbReference>
<dbReference type="Gene3D" id="1.10.101.10">
    <property type="entry name" value="PGBD-like superfamily/PGBD"/>
    <property type="match status" value="1"/>
</dbReference>
<name>A0A833CNZ9_9HYPH</name>
<keyword evidence="5" id="KW-1185">Reference proteome</keyword>
<evidence type="ECO:0000259" key="3">
    <source>
        <dbReference type="Pfam" id="PF11860"/>
    </source>
</evidence>
<feature type="domain" description="Peptidoglycan binding-like" evidence="2">
    <location>
        <begin position="246"/>
        <end position="299"/>
    </location>
</feature>
<reference evidence="4 5" key="1">
    <citation type="submission" date="2019-09" db="EMBL/GenBank/DDBJ databases">
        <title>Taxonomic organization of the family Brucellaceae based on a phylogenomic approach.</title>
        <authorList>
            <person name="Leclercq S."/>
            <person name="Cloeckaert A."/>
            <person name="Zygmunt M.S."/>
        </authorList>
    </citation>
    <scope>NUCLEOTIDE SEQUENCE [LARGE SCALE GENOMIC DNA]</scope>
    <source>
        <strain evidence="4 5">LMG 18957</strain>
    </source>
</reference>
<proteinExistence type="predicted"/>
<keyword evidence="1" id="KW-0472">Membrane</keyword>
<evidence type="ECO:0000313" key="5">
    <source>
        <dbReference type="Proteomes" id="UP000430843"/>
    </source>
</evidence>
<dbReference type="Pfam" id="PF11860">
    <property type="entry name" value="Muramidase"/>
    <property type="match status" value="1"/>
</dbReference>
<feature type="domain" description="N-acetylmuramidase" evidence="3">
    <location>
        <begin position="51"/>
        <end position="223"/>
    </location>
</feature>
<evidence type="ECO:0000313" key="4">
    <source>
        <dbReference type="EMBL" id="KAB2666517.1"/>
    </source>
</evidence>
<accession>A0A833CNZ9</accession>
<feature type="transmembrane region" description="Helical" evidence="1">
    <location>
        <begin position="380"/>
        <end position="397"/>
    </location>
</feature>
<dbReference type="Pfam" id="PF01471">
    <property type="entry name" value="PG_binding_1"/>
    <property type="match status" value="1"/>
</dbReference>
<keyword evidence="1" id="KW-1133">Transmembrane helix</keyword>
<dbReference type="InterPro" id="IPR024408">
    <property type="entry name" value="Muramidase"/>
</dbReference>
<organism evidence="4 5">
    <name type="scientific">Brucella tritici</name>
    <dbReference type="NCBI Taxonomy" id="94626"/>
    <lineage>
        <taxon>Bacteria</taxon>
        <taxon>Pseudomonadati</taxon>
        <taxon>Pseudomonadota</taxon>
        <taxon>Alphaproteobacteria</taxon>
        <taxon>Hyphomicrobiales</taxon>
        <taxon>Brucellaceae</taxon>
        <taxon>Brucella/Ochrobactrum group</taxon>
        <taxon>Brucella</taxon>
    </lineage>
</organism>
<dbReference type="InterPro" id="IPR002477">
    <property type="entry name" value="Peptidoglycan-bd-like"/>
</dbReference>
<dbReference type="EMBL" id="WBWA01000003">
    <property type="protein sequence ID" value="KAB2666517.1"/>
    <property type="molecule type" value="Genomic_DNA"/>
</dbReference>
<evidence type="ECO:0000256" key="1">
    <source>
        <dbReference type="SAM" id="Phobius"/>
    </source>
</evidence>
<keyword evidence="1" id="KW-0812">Transmembrane</keyword>
<dbReference type="InterPro" id="IPR036366">
    <property type="entry name" value="PGBDSf"/>
</dbReference>